<protein>
    <recommendedName>
        <fullName evidence="6">NnrU domain-containing protein</fullName>
    </recommendedName>
</protein>
<evidence type="ECO:0000256" key="3">
    <source>
        <dbReference type="ARBA" id="ARBA00022989"/>
    </source>
</evidence>
<feature type="transmembrane region" description="Helical" evidence="5">
    <location>
        <begin position="72"/>
        <end position="96"/>
    </location>
</feature>
<evidence type="ECO:0000256" key="4">
    <source>
        <dbReference type="ARBA" id="ARBA00023136"/>
    </source>
</evidence>
<keyword evidence="8" id="KW-1185">Reference proteome</keyword>
<evidence type="ECO:0000256" key="2">
    <source>
        <dbReference type="ARBA" id="ARBA00022692"/>
    </source>
</evidence>
<comment type="subcellular location">
    <subcellularLocation>
        <location evidence="1">Membrane</location>
        <topology evidence="1">Multi-pass membrane protein</topology>
    </subcellularLocation>
</comment>
<dbReference type="EMBL" id="PZKF01000022">
    <property type="protein sequence ID" value="PTE17220.1"/>
    <property type="molecule type" value="Genomic_DNA"/>
</dbReference>
<dbReference type="AlphaFoldDB" id="A0A2T4JH32"/>
<evidence type="ECO:0000313" key="7">
    <source>
        <dbReference type="EMBL" id="PTE17220.1"/>
    </source>
</evidence>
<dbReference type="GO" id="GO:0016020">
    <property type="term" value="C:membrane"/>
    <property type="evidence" value="ECO:0007669"/>
    <property type="project" value="UniProtKB-SubCell"/>
</dbReference>
<name>A0A2T4JH32_9RHOB</name>
<proteinExistence type="predicted"/>
<keyword evidence="2 5" id="KW-0812">Transmembrane</keyword>
<organism evidence="7 8">
    <name type="scientific">Phaeovulum veldkampii DSM 11550</name>
    <dbReference type="NCBI Taxonomy" id="1185920"/>
    <lineage>
        <taxon>Bacteria</taxon>
        <taxon>Pseudomonadati</taxon>
        <taxon>Pseudomonadota</taxon>
        <taxon>Alphaproteobacteria</taxon>
        <taxon>Rhodobacterales</taxon>
        <taxon>Paracoccaceae</taxon>
        <taxon>Phaeovulum</taxon>
    </lineage>
</organism>
<keyword evidence="4 5" id="KW-0472">Membrane</keyword>
<dbReference type="Proteomes" id="UP000241899">
    <property type="component" value="Unassembled WGS sequence"/>
</dbReference>
<reference evidence="7 8" key="1">
    <citation type="submission" date="2018-03" db="EMBL/GenBank/DDBJ databases">
        <title>Rhodobacter veldkampii.</title>
        <authorList>
            <person name="Meyer T.E."/>
            <person name="Miller S."/>
            <person name="Lodha T."/>
            <person name="Gandham S."/>
            <person name="Chintalapati S."/>
            <person name="Chintalapati V.R."/>
        </authorList>
    </citation>
    <scope>NUCLEOTIDE SEQUENCE [LARGE SCALE GENOMIC DNA]</scope>
    <source>
        <strain evidence="7 8">DSM 11550</strain>
    </source>
</reference>
<dbReference type="InterPro" id="IPR009915">
    <property type="entry name" value="NnrU_dom"/>
</dbReference>
<sequence length="184" mass="20243">MFLLILGILLWMFAHLFKRLFPSLRARLGNVWKIFSAVLLLASLVAMVIGYRGADVVPVYDTNPAMYHANNALMILAVYLFAVGGTKSVLVGVIRHPMLWGTVIWAVSHLMVNGDLASALLFGSMLMWALLEMLLINRAGRWENRVKGSFKGDLKALGGTVVVYGIAVGVHIWLGYNPFVMAPA</sequence>
<feature type="transmembrane region" description="Helical" evidence="5">
    <location>
        <begin position="34"/>
        <end position="51"/>
    </location>
</feature>
<feature type="transmembrane region" description="Helical" evidence="5">
    <location>
        <begin position="156"/>
        <end position="176"/>
    </location>
</feature>
<accession>A0A2T4JH32</accession>
<gene>
    <name evidence="7" type="ORF">C5F46_10470</name>
</gene>
<comment type="caution">
    <text evidence="7">The sequence shown here is derived from an EMBL/GenBank/DDBJ whole genome shotgun (WGS) entry which is preliminary data.</text>
</comment>
<evidence type="ECO:0000313" key="8">
    <source>
        <dbReference type="Proteomes" id="UP000241899"/>
    </source>
</evidence>
<evidence type="ECO:0000259" key="6">
    <source>
        <dbReference type="Pfam" id="PF07298"/>
    </source>
</evidence>
<dbReference type="OrthoDB" id="5293641at2"/>
<keyword evidence="3 5" id="KW-1133">Transmembrane helix</keyword>
<dbReference type="Pfam" id="PF07298">
    <property type="entry name" value="NnrU"/>
    <property type="match status" value="1"/>
</dbReference>
<feature type="domain" description="NnrU" evidence="6">
    <location>
        <begin position="3"/>
        <end position="177"/>
    </location>
</feature>
<evidence type="ECO:0000256" key="5">
    <source>
        <dbReference type="SAM" id="Phobius"/>
    </source>
</evidence>
<feature type="transmembrane region" description="Helical" evidence="5">
    <location>
        <begin position="116"/>
        <end position="135"/>
    </location>
</feature>
<evidence type="ECO:0000256" key="1">
    <source>
        <dbReference type="ARBA" id="ARBA00004141"/>
    </source>
</evidence>